<reference evidence="1" key="1">
    <citation type="submission" date="2021-01" db="EMBL/GenBank/DDBJ databases">
        <title>Fulvivirga kasyanovii gen. nov., sp nov., a novel member of the phylum Bacteroidetes isolated from seawater in a mussel farm.</title>
        <authorList>
            <person name="Zhao L.-H."/>
            <person name="Wang Z.-J."/>
        </authorList>
    </citation>
    <scope>NUCLEOTIDE SEQUENCE</scope>
    <source>
        <strain evidence="1">2943</strain>
    </source>
</reference>
<organism evidence="1 2">
    <name type="scientific">Fulvivirga sediminis</name>
    <dbReference type="NCBI Taxonomy" id="2803949"/>
    <lineage>
        <taxon>Bacteria</taxon>
        <taxon>Pseudomonadati</taxon>
        <taxon>Bacteroidota</taxon>
        <taxon>Cytophagia</taxon>
        <taxon>Cytophagales</taxon>
        <taxon>Fulvivirgaceae</taxon>
        <taxon>Fulvivirga</taxon>
    </lineage>
</organism>
<evidence type="ECO:0000313" key="2">
    <source>
        <dbReference type="Proteomes" id="UP000659388"/>
    </source>
</evidence>
<name>A0A937F6I5_9BACT</name>
<comment type="caution">
    <text evidence="1">The sequence shown here is derived from an EMBL/GenBank/DDBJ whole genome shotgun (WGS) entry which is preliminary data.</text>
</comment>
<gene>
    <name evidence="1" type="ORF">JL102_10995</name>
</gene>
<dbReference type="Proteomes" id="UP000659388">
    <property type="component" value="Unassembled WGS sequence"/>
</dbReference>
<proteinExistence type="predicted"/>
<dbReference type="AlphaFoldDB" id="A0A937F6I5"/>
<keyword evidence="2" id="KW-1185">Reference proteome</keyword>
<evidence type="ECO:0000313" key="1">
    <source>
        <dbReference type="EMBL" id="MBL3656660.1"/>
    </source>
</evidence>
<dbReference type="RefSeq" id="WP_202244445.1">
    <property type="nucleotide sequence ID" value="NZ_JAESIY010000005.1"/>
</dbReference>
<protein>
    <submittedName>
        <fullName evidence="1">Uncharacterized protein</fullName>
    </submittedName>
</protein>
<dbReference type="EMBL" id="JAESIY010000005">
    <property type="protein sequence ID" value="MBL3656660.1"/>
    <property type="molecule type" value="Genomic_DNA"/>
</dbReference>
<sequence length="50" mass="5747">MKTTFKENGDVLGEKKIKLENDAISIREEECSVGLLYFNGTEFIWIHQGD</sequence>
<accession>A0A937F6I5</accession>